<dbReference type="EMBL" id="CP104557">
    <property type="protein sequence ID" value="UXH41606.1"/>
    <property type="molecule type" value="Genomic_DNA"/>
</dbReference>
<evidence type="ECO:0000313" key="1">
    <source>
        <dbReference type="EMBL" id="UXH41606.1"/>
    </source>
</evidence>
<organism evidence="1 2">
    <name type="scientific">Pseudomonas promysalinigenes</name>
    <dbReference type="NCBI Taxonomy" id="485898"/>
    <lineage>
        <taxon>Bacteria</taxon>
        <taxon>Pseudomonadati</taxon>
        <taxon>Pseudomonadota</taxon>
        <taxon>Gammaproteobacteria</taxon>
        <taxon>Pseudomonadales</taxon>
        <taxon>Pseudomonadaceae</taxon>
        <taxon>Pseudomonas</taxon>
    </lineage>
</organism>
<evidence type="ECO:0000313" key="2">
    <source>
        <dbReference type="Proteomes" id="UP001064504"/>
    </source>
</evidence>
<proteinExistence type="predicted"/>
<name>A0ABY6ATT7_9PSED</name>
<protein>
    <submittedName>
        <fullName evidence="1">Uncharacterized protein</fullName>
    </submittedName>
</protein>
<sequence>MSHQFKPGDLALIIGSSKGTSPNIGMLVELIQKVEPDGAVDLPDGRRTFNRGPLCWVVRADGAVAQMSNGDLKDIGGLTLCQEKYLMPLRGDFTPEQQKAKEAEPCA</sequence>
<dbReference type="Proteomes" id="UP001064504">
    <property type="component" value="Chromosome"/>
</dbReference>
<keyword evidence="2" id="KW-1185">Reference proteome</keyword>
<reference evidence="1" key="1">
    <citation type="submission" date="2022-09" db="EMBL/GenBank/DDBJ databases">
        <title>Complete genome sequence of Pseudomonas promysalinigenes strain RL-WG26, a newly isolated PGPR with the potential for plant salinity stress alleviation.</title>
        <authorList>
            <person name="Ren L."/>
            <person name="Wang G."/>
            <person name="Hu H."/>
        </authorList>
    </citation>
    <scope>NUCLEOTIDE SEQUENCE</scope>
    <source>
        <strain evidence="1">RL-WG26</strain>
    </source>
</reference>
<dbReference type="RefSeq" id="WP_261745197.1">
    <property type="nucleotide sequence ID" value="NZ_CP104557.1"/>
</dbReference>
<accession>A0ABY6ATT7</accession>
<gene>
    <name evidence="1" type="ORF">N5C08_08810</name>
</gene>